<evidence type="ECO:0000313" key="1">
    <source>
        <dbReference type="EMBL" id="GLK67828.1"/>
    </source>
</evidence>
<comment type="caution">
    <text evidence="1">The sequence shown here is derived from an EMBL/GenBank/DDBJ whole genome shotgun (WGS) entry which is preliminary data.</text>
</comment>
<evidence type="ECO:0000313" key="2">
    <source>
        <dbReference type="Proteomes" id="UP001143372"/>
    </source>
</evidence>
<protein>
    <submittedName>
        <fullName evidence="1">Uncharacterized protein</fullName>
    </submittedName>
</protein>
<reference evidence="1" key="1">
    <citation type="journal article" date="2014" name="Int. J. Syst. Evol. Microbiol.">
        <title>Complete genome sequence of Corynebacterium casei LMG S-19264T (=DSM 44701T), isolated from a smear-ripened cheese.</title>
        <authorList>
            <consortium name="US DOE Joint Genome Institute (JGI-PGF)"/>
            <person name="Walter F."/>
            <person name="Albersmeier A."/>
            <person name="Kalinowski J."/>
            <person name="Ruckert C."/>
        </authorList>
    </citation>
    <scope>NUCLEOTIDE SEQUENCE</scope>
    <source>
        <strain evidence="1">VKM B-2347</strain>
    </source>
</reference>
<proteinExistence type="predicted"/>
<dbReference type="AlphaFoldDB" id="A0A9W6MVC8"/>
<keyword evidence="2" id="KW-1185">Reference proteome</keyword>
<accession>A0A9W6MVC8</accession>
<dbReference type="Pfam" id="PF20471">
    <property type="entry name" value="DUF6716"/>
    <property type="match status" value="1"/>
</dbReference>
<sequence length="431" mass="45681">MTMETPEPKPSGRFAGRRVLALGTFDSFVKTAAAIGRLFEAEGASMRIAALAADAGQLSARQLRAGGVHESVPVLAAETLVSARLFRDAQIVIAVVDGGRARELFLAMAAADFSREPSRPIVVVASPGVVLADHLAGFMSRAPADILCFNTPADRALYEAAAAEIGVDATNAIVTGLLGLDRRPRPEPTGRPSIVFFEQPVIPSRRMQRTHLLSGLIDVAKRFPDADVLVKLRHARDERAHHAARFHLDDLARELFARGGRPANLSFTHEPAHELIERASVVATVSSTVAIEAMARGVPTRIVSDFGVSEILGTTYFVGSGCLAPIAALRPDLAAQVNPGWLAGSGAAAAPEALLSQCASLLDGQDRLEAALPLRALIPAYGSDAWLNFALGRGGAVALHAPHLAEKPRRLGFIAAVASRLRQARRFTPRG</sequence>
<name>A0A9W6MVC8_9HYPH</name>
<dbReference type="InterPro" id="IPR046561">
    <property type="entry name" value="DUF6716"/>
</dbReference>
<organism evidence="1 2">
    <name type="scientific">Hansschlegelia plantiphila</name>
    <dbReference type="NCBI Taxonomy" id="374655"/>
    <lineage>
        <taxon>Bacteria</taxon>
        <taxon>Pseudomonadati</taxon>
        <taxon>Pseudomonadota</taxon>
        <taxon>Alphaproteobacteria</taxon>
        <taxon>Hyphomicrobiales</taxon>
        <taxon>Methylopilaceae</taxon>
        <taxon>Hansschlegelia</taxon>
    </lineage>
</organism>
<gene>
    <name evidence="1" type="ORF">GCM10008179_14660</name>
</gene>
<dbReference type="RefSeq" id="WP_271168078.1">
    <property type="nucleotide sequence ID" value="NZ_BSFI01000007.1"/>
</dbReference>
<dbReference type="Proteomes" id="UP001143372">
    <property type="component" value="Unassembled WGS sequence"/>
</dbReference>
<dbReference type="EMBL" id="BSFI01000007">
    <property type="protein sequence ID" value="GLK67828.1"/>
    <property type="molecule type" value="Genomic_DNA"/>
</dbReference>
<dbReference type="SUPFAM" id="SSF53756">
    <property type="entry name" value="UDP-Glycosyltransferase/glycogen phosphorylase"/>
    <property type="match status" value="1"/>
</dbReference>
<reference evidence="1" key="2">
    <citation type="submission" date="2023-01" db="EMBL/GenBank/DDBJ databases">
        <authorList>
            <person name="Sun Q."/>
            <person name="Evtushenko L."/>
        </authorList>
    </citation>
    <scope>NUCLEOTIDE SEQUENCE</scope>
    <source>
        <strain evidence="1">VKM B-2347</strain>
    </source>
</reference>